<name>E4XXY0_OIKDI</name>
<keyword evidence="1" id="KW-0472">Membrane</keyword>
<keyword evidence="1" id="KW-1133">Transmembrane helix</keyword>
<evidence type="ECO:0000313" key="2">
    <source>
        <dbReference type="EMBL" id="CBY14508.1"/>
    </source>
</evidence>
<gene>
    <name evidence="2" type="ORF">GSOID_T00007537001</name>
</gene>
<dbReference type="OrthoDB" id="10461067at2759"/>
<dbReference type="InParanoid" id="E4XXY0"/>
<dbReference type="Proteomes" id="UP000001307">
    <property type="component" value="Unassembled WGS sequence"/>
</dbReference>
<dbReference type="AlphaFoldDB" id="E4XXY0"/>
<evidence type="ECO:0000313" key="3">
    <source>
        <dbReference type="Proteomes" id="UP000001307"/>
    </source>
</evidence>
<protein>
    <submittedName>
        <fullName evidence="2">Uncharacterized protein</fullName>
    </submittedName>
</protein>
<dbReference type="EMBL" id="FN653300">
    <property type="protein sequence ID" value="CBY14508.1"/>
    <property type="molecule type" value="Genomic_DNA"/>
</dbReference>
<sequence>MSIFLKKICRMNKYLKIALVIATTVCLQLALLAAISTILWKASNFLKFWICVAVLAQIIKQIIGFEKCTEGVQSIYRQEPEAQKSSEIKKNN</sequence>
<evidence type="ECO:0000256" key="1">
    <source>
        <dbReference type="SAM" id="Phobius"/>
    </source>
</evidence>
<accession>E4XXY0</accession>
<proteinExistence type="predicted"/>
<keyword evidence="3" id="KW-1185">Reference proteome</keyword>
<keyword evidence="1" id="KW-0812">Transmembrane</keyword>
<organism evidence="2">
    <name type="scientific">Oikopleura dioica</name>
    <name type="common">Tunicate</name>
    <dbReference type="NCBI Taxonomy" id="34765"/>
    <lineage>
        <taxon>Eukaryota</taxon>
        <taxon>Metazoa</taxon>
        <taxon>Chordata</taxon>
        <taxon>Tunicata</taxon>
        <taxon>Appendicularia</taxon>
        <taxon>Copelata</taxon>
        <taxon>Oikopleuridae</taxon>
        <taxon>Oikopleura</taxon>
    </lineage>
</organism>
<reference evidence="2" key="1">
    <citation type="journal article" date="2010" name="Science">
        <title>Plasticity of animal genome architecture unmasked by rapid evolution of a pelagic tunicate.</title>
        <authorList>
            <person name="Denoeud F."/>
            <person name="Henriet S."/>
            <person name="Mungpakdee S."/>
            <person name="Aury J.M."/>
            <person name="Da Silva C."/>
            <person name="Brinkmann H."/>
            <person name="Mikhaleva J."/>
            <person name="Olsen L.C."/>
            <person name="Jubin C."/>
            <person name="Canestro C."/>
            <person name="Bouquet J.M."/>
            <person name="Danks G."/>
            <person name="Poulain J."/>
            <person name="Campsteijn C."/>
            <person name="Adamski M."/>
            <person name="Cross I."/>
            <person name="Yadetie F."/>
            <person name="Muffato M."/>
            <person name="Louis A."/>
            <person name="Butcher S."/>
            <person name="Tsagkogeorga G."/>
            <person name="Konrad A."/>
            <person name="Singh S."/>
            <person name="Jensen M.F."/>
            <person name="Cong E.H."/>
            <person name="Eikeseth-Otteraa H."/>
            <person name="Noel B."/>
            <person name="Anthouard V."/>
            <person name="Porcel B.M."/>
            <person name="Kachouri-Lafond R."/>
            <person name="Nishino A."/>
            <person name="Ugolini M."/>
            <person name="Chourrout P."/>
            <person name="Nishida H."/>
            <person name="Aasland R."/>
            <person name="Huzurbazar S."/>
            <person name="Westhof E."/>
            <person name="Delsuc F."/>
            <person name="Lehrach H."/>
            <person name="Reinhardt R."/>
            <person name="Weissenbach J."/>
            <person name="Roy S.W."/>
            <person name="Artiguenave F."/>
            <person name="Postlethwait J.H."/>
            <person name="Manak J.R."/>
            <person name="Thompson E.M."/>
            <person name="Jaillon O."/>
            <person name="Du Pasquier L."/>
            <person name="Boudinot P."/>
            <person name="Liberles D.A."/>
            <person name="Volff J.N."/>
            <person name="Philippe H."/>
            <person name="Lenhard B."/>
            <person name="Roest Crollius H."/>
            <person name="Wincker P."/>
            <person name="Chourrout D."/>
        </authorList>
    </citation>
    <scope>NUCLEOTIDE SEQUENCE [LARGE SCALE GENOMIC DNA]</scope>
</reference>
<feature type="transmembrane region" description="Helical" evidence="1">
    <location>
        <begin position="14"/>
        <end position="40"/>
    </location>
</feature>